<evidence type="ECO:0000313" key="3">
    <source>
        <dbReference type="EMBL" id="MFD2756857.1"/>
    </source>
</evidence>
<dbReference type="SMART" id="SM00062">
    <property type="entry name" value="PBPb"/>
    <property type="match status" value="1"/>
</dbReference>
<dbReference type="InterPro" id="IPR001638">
    <property type="entry name" value="Solute-binding_3/MltF_N"/>
</dbReference>
<comment type="caution">
    <text evidence="3">The sequence shown here is derived from an EMBL/GenBank/DDBJ whole genome shotgun (WGS) entry which is preliminary data.</text>
</comment>
<dbReference type="SUPFAM" id="SSF53850">
    <property type="entry name" value="Periplasmic binding protein-like II"/>
    <property type="match status" value="1"/>
</dbReference>
<keyword evidence="4" id="KW-1185">Reference proteome</keyword>
<evidence type="ECO:0000313" key="4">
    <source>
        <dbReference type="Proteomes" id="UP001597492"/>
    </source>
</evidence>
<dbReference type="PANTHER" id="PTHR35936">
    <property type="entry name" value="MEMBRANE-BOUND LYTIC MUREIN TRANSGLYCOSYLASE F"/>
    <property type="match status" value="1"/>
</dbReference>
<dbReference type="Gene3D" id="3.40.190.10">
    <property type="entry name" value="Periplasmic binding protein-like II"/>
    <property type="match status" value="2"/>
</dbReference>
<proteinExistence type="predicted"/>
<dbReference type="Pfam" id="PF00497">
    <property type="entry name" value="SBP_bac_3"/>
    <property type="match status" value="1"/>
</dbReference>
<dbReference type="RefSeq" id="WP_019619514.1">
    <property type="nucleotide sequence ID" value="NZ_JBHUNE010000001.1"/>
</dbReference>
<dbReference type="PANTHER" id="PTHR35936:SF19">
    <property type="entry name" value="AMINO-ACID-BINDING PROTEIN YXEM-RELATED"/>
    <property type="match status" value="1"/>
</dbReference>
<evidence type="ECO:0000259" key="2">
    <source>
        <dbReference type="SMART" id="SM00062"/>
    </source>
</evidence>
<keyword evidence="1" id="KW-0732">Signal</keyword>
<gene>
    <name evidence="3" type="ORF">ACFSW7_00505</name>
</gene>
<feature type="domain" description="Solute-binding protein family 3/N-terminal" evidence="2">
    <location>
        <begin position="3"/>
        <end position="226"/>
    </location>
</feature>
<dbReference type="EMBL" id="JBHUNE010000001">
    <property type="protein sequence ID" value="MFD2756857.1"/>
    <property type="molecule type" value="Genomic_DNA"/>
</dbReference>
<dbReference type="CDD" id="cd13530">
    <property type="entry name" value="PBP2_peptides_like"/>
    <property type="match status" value="1"/>
</dbReference>
<dbReference type="Proteomes" id="UP001597492">
    <property type="component" value="Unassembled WGS sequence"/>
</dbReference>
<sequence>MTKLRLACIDSAAAPLFDLSPDGGVTRPGFEPEAAALVAAELGRELEWVILPWDDMIPAVQRGDADGVWCGQGIIPSRQEQVDFTRPYAVFNESVLVRAGDPARSPDDLRGYRVAAIANSANMRLAETFPGAELVPFGATDDVFADMIQAVRDGSVDAMVDDDVVVVPLGDDPEFDLAFTAETRNPWGVGVAKDRPELLAELDGALARVIADGRLRAVWEKWMPQLPFPEAALAEGAPA</sequence>
<organism evidence="3 4">
    <name type="scientific">Gulosibacter faecalis</name>
    <dbReference type="NCBI Taxonomy" id="272240"/>
    <lineage>
        <taxon>Bacteria</taxon>
        <taxon>Bacillati</taxon>
        <taxon>Actinomycetota</taxon>
        <taxon>Actinomycetes</taxon>
        <taxon>Micrococcales</taxon>
        <taxon>Microbacteriaceae</taxon>
        <taxon>Gulosibacter</taxon>
    </lineage>
</organism>
<accession>A0ABW5UT99</accession>
<name>A0ABW5UT99_9MICO</name>
<protein>
    <submittedName>
        <fullName evidence="3">ABC transporter substrate-binding protein</fullName>
    </submittedName>
</protein>
<reference evidence="4" key="1">
    <citation type="journal article" date="2019" name="Int. J. Syst. Evol. Microbiol.">
        <title>The Global Catalogue of Microorganisms (GCM) 10K type strain sequencing project: providing services to taxonomists for standard genome sequencing and annotation.</title>
        <authorList>
            <consortium name="The Broad Institute Genomics Platform"/>
            <consortium name="The Broad Institute Genome Sequencing Center for Infectious Disease"/>
            <person name="Wu L."/>
            <person name="Ma J."/>
        </authorList>
    </citation>
    <scope>NUCLEOTIDE SEQUENCE [LARGE SCALE GENOMIC DNA]</scope>
    <source>
        <strain evidence="4">TISTR 1514</strain>
    </source>
</reference>
<evidence type="ECO:0000256" key="1">
    <source>
        <dbReference type="ARBA" id="ARBA00022729"/>
    </source>
</evidence>